<reference evidence="1 2" key="1">
    <citation type="submission" date="2024-01" db="EMBL/GenBank/DDBJ databases">
        <title>The diversity of rhizobia nodulating Mimosa spp. in eleven states of Brazil covering several biomes is determined by host plant, location, and edaphic factors.</title>
        <authorList>
            <person name="Rouws L."/>
            <person name="Barauna A."/>
            <person name="Beukes C."/>
            <person name="De Faria S.M."/>
            <person name="Gross E."/>
            <person name="Dos Reis Junior F.B."/>
            <person name="Simon M."/>
            <person name="Maluk M."/>
            <person name="Odee D.W."/>
            <person name="Kenicer G."/>
            <person name="Young J.P.W."/>
            <person name="Reis V.M."/>
            <person name="Zilli J."/>
            <person name="James E.K."/>
        </authorList>
    </citation>
    <scope>NUCLEOTIDE SEQUENCE [LARGE SCALE GENOMIC DNA]</scope>
    <source>
        <strain evidence="1 2">JPY77</strain>
    </source>
</reference>
<sequence>MNVFRGGPKISARHPTEMYLFTAIDGSPISVGNDIDQLKVEHILQRDRDVWVVKPEHPFLAINAQLLRERAARLTRFPVFSSGHLFQNLKHGDIAARIIAGLAGGGVNAGLEPASRVIVAGRANANARTLFNFNEPLVLGTTPWCAEGTHLIYVDGNDLFQHEFADLVTVRTLSRPNSVHFDFTALADLRDRYNAEYLNHPKDVEPNLDALRHLLDKTFAQNALSLAAAEAFHALVSPGMGSIDYHAPVLTKYDRLTHDTAGQPKIEVSFALLHYETAITEFDAVKRHRASKNLDDALRHGVSCLVAVAACIEAIANRLVFLQTGAHPTYKDRRQPLDKLNDAAVALVAARGGTYVPLAAGDPTYDTLDSIRVIRNNFMHAKELETDIDVSTSASVTLTSVDESHCRSYLRQLRLAVDHVFSQLPHLVPPIVTRANVVWMGNLEVP</sequence>
<keyword evidence="2" id="KW-1185">Reference proteome</keyword>
<evidence type="ECO:0000313" key="1">
    <source>
        <dbReference type="EMBL" id="MEM5288768.1"/>
    </source>
</evidence>
<proteinExistence type="predicted"/>
<evidence type="ECO:0008006" key="3">
    <source>
        <dbReference type="Google" id="ProtNLM"/>
    </source>
</evidence>
<dbReference type="EMBL" id="JAZHGC010000021">
    <property type="protein sequence ID" value="MEM5288768.1"/>
    <property type="molecule type" value="Genomic_DNA"/>
</dbReference>
<organism evidence="1 2">
    <name type="scientific">Paraburkholderia sabiae</name>
    <dbReference type="NCBI Taxonomy" id="273251"/>
    <lineage>
        <taxon>Bacteria</taxon>
        <taxon>Pseudomonadati</taxon>
        <taxon>Pseudomonadota</taxon>
        <taxon>Betaproteobacteria</taxon>
        <taxon>Burkholderiales</taxon>
        <taxon>Burkholderiaceae</taxon>
        <taxon>Paraburkholderia</taxon>
    </lineage>
</organism>
<dbReference type="Proteomes" id="UP001494588">
    <property type="component" value="Unassembled WGS sequence"/>
</dbReference>
<name>A0ABU9QH68_9BURK</name>
<gene>
    <name evidence="1" type="ORF">V4C55_23855</name>
</gene>
<evidence type="ECO:0000313" key="2">
    <source>
        <dbReference type="Proteomes" id="UP001494588"/>
    </source>
</evidence>
<comment type="caution">
    <text evidence="1">The sequence shown here is derived from an EMBL/GenBank/DDBJ whole genome shotgun (WGS) entry which is preliminary data.</text>
</comment>
<dbReference type="RefSeq" id="WP_201656090.1">
    <property type="nucleotide sequence ID" value="NZ_CAJHCS010000024.1"/>
</dbReference>
<accession>A0ABU9QH68</accession>
<protein>
    <recommendedName>
        <fullName evidence="3">ApeA N-terminal domain-containing protein</fullName>
    </recommendedName>
</protein>